<dbReference type="OrthoDB" id="5734604at2"/>
<keyword evidence="3" id="KW-1005">Bacterial flagellum biogenesis</keyword>
<keyword evidence="4" id="KW-0969">Cilium</keyword>
<evidence type="ECO:0000256" key="2">
    <source>
        <dbReference type="ARBA" id="ARBA00007703"/>
    </source>
</evidence>
<keyword evidence="4" id="KW-0966">Cell projection</keyword>
<dbReference type="PATRIC" id="fig|882211.3.peg.1952"/>
<evidence type="ECO:0000256" key="3">
    <source>
        <dbReference type="ARBA" id="ARBA00022795"/>
    </source>
</evidence>
<dbReference type="InterPro" id="IPR007809">
    <property type="entry name" value="FlgN-like"/>
</dbReference>
<comment type="caution">
    <text evidence="4">The sequence shown here is derived from an EMBL/GenBank/DDBJ whole genome shotgun (WGS) entry which is preliminary data.</text>
</comment>
<gene>
    <name evidence="4" type="ORF">SAMN04489800_4347</name>
</gene>
<accession>A0A0J6GEG0</accession>
<dbReference type="GO" id="GO:0044780">
    <property type="term" value="P:bacterial-type flagellum assembly"/>
    <property type="evidence" value="ECO:0007669"/>
    <property type="project" value="InterPro"/>
</dbReference>
<dbReference type="SUPFAM" id="SSF140566">
    <property type="entry name" value="FlgN-like"/>
    <property type="match status" value="1"/>
</dbReference>
<dbReference type="EMBL" id="FNUD01000002">
    <property type="protein sequence ID" value="SEF07579.1"/>
    <property type="molecule type" value="Genomic_DNA"/>
</dbReference>
<keyword evidence="5" id="KW-1185">Reference proteome</keyword>
<sequence>MHDENLLQLINDDLAPAEQLLGLLQDESIALKGRDMQVLENILARKHSLIILLEQHGRKRSEILAGLGLTTNRSGLESLASHSSVGAQLLSQSDVLNQLLARCQAANLLNGQSIQTQQSITANQLRILHGGEAPSLYDARGTTSMLNRHRAYSQA</sequence>
<dbReference type="RefSeq" id="WP_048359739.1">
    <property type="nucleotide sequence ID" value="NZ_FNUD01000002.1"/>
</dbReference>
<dbReference type="InterPro" id="IPR036679">
    <property type="entry name" value="FlgN-like_sf"/>
</dbReference>
<protein>
    <submittedName>
        <fullName evidence="4">Flagella synthesis protein FlgN</fullName>
    </submittedName>
</protein>
<comment type="similarity">
    <text evidence="2">Belongs to the FlgN family.</text>
</comment>
<dbReference type="Pfam" id="PF05130">
    <property type="entry name" value="FlgN"/>
    <property type="match status" value="1"/>
</dbReference>
<organism evidence="4 5">
    <name type="scientific">Pseudomonas deceptionensis</name>
    <dbReference type="NCBI Taxonomy" id="882211"/>
    <lineage>
        <taxon>Bacteria</taxon>
        <taxon>Pseudomonadati</taxon>
        <taxon>Pseudomonadota</taxon>
        <taxon>Gammaproteobacteria</taxon>
        <taxon>Pseudomonadales</taxon>
        <taxon>Pseudomonadaceae</taxon>
        <taxon>Pseudomonas</taxon>
    </lineage>
</organism>
<evidence type="ECO:0000256" key="1">
    <source>
        <dbReference type="ARBA" id="ARBA00002397"/>
    </source>
</evidence>
<keyword evidence="4" id="KW-0282">Flagellum</keyword>
<evidence type="ECO:0000313" key="5">
    <source>
        <dbReference type="Proteomes" id="UP000183613"/>
    </source>
</evidence>
<dbReference type="Proteomes" id="UP000183613">
    <property type="component" value="Unassembled WGS sequence"/>
</dbReference>
<comment type="function">
    <text evidence="1">Required for the efficient initiation of filament assembly.</text>
</comment>
<reference evidence="4" key="1">
    <citation type="submission" date="2016-10" db="EMBL/GenBank/DDBJ databases">
        <authorList>
            <person name="Varghese N."/>
            <person name="Submissions S."/>
        </authorList>
    </citation>
    <scope>NUCLEOTIDE SEQUENCE [LARGE SCALE GENOMIC DNA]</scope>
    <source>
        <strain evidence="4">LMG 25555</strain>
    </source>
</reference>
<dbReference type="AlphaFoldDB" id="A0A0J6GEG0"/>
<name>A0A0J6GEG0_PSEDM</name>
<dbReference type="Gene3D" id="1.20.58.300">
    <property type="entry name" value="FlgN-like"/>
    <property type="match status" value="1"/>
</dbReference>
<evidence type="ECO:0000313" key="4">
    <source>
        <dbReference type="EMBL" id="SEF07579.1"/>
    </source>
</evidence>
<proteinExistence type="inferred from homology"/>